<keyword evidence="2" id="KW-0547">Nucleotide-binding</keyword>
<keyword evidence="5" id="KW-0143">Chaperone</keyword>
<keyword evidence="7" id="KW-0812">Transmembrane</keyword>
<dbReference type="Pfam" id="PF00012">
    <property type="entry name" value="HSP70"/>
    <property type="match status" value="1"/>
</dbReference>
<evidence type="ECO:0000256" key="3">
    <source>
        <dbReference type="ARBA" id="ARBA00022840"/>
    </source>
</evidence>
<evidence type="ECO:0000256" key="1">
    <source>
        <dbReference type="ARBA" id="ARBA00007381"/>
    </source>
</evidence>
<dbReference type="RefSeq" id="WP_110340302.1">
    <property type="nucleotide sequence ID" value="NZ_JBHVKT010000048.1"/>
</dbReference>
<protein>
    <submittedName>
        <fullName evidence="8">Molecular chaperone Hsp70</fullName>
    </submittedName>
</protein>
<feature type="compositionally biased region" description="Low complexity" evidence="6">
    <location>
        <begin position="371"/>
        <end position="386"/>
    </location>
</feature>
<dbReference type="SUPFAM" id="SSF53067">
    <property type="entry name" value="Actin-like ATPase domain"/>
    <property type="match status" value="2"/>
</dbReference>
<dbReference type="PRINTS" id="PR00301">
    <property type="entry name" value="HEATSHOCK70"/>
</dbReference>
<evidence type="ECO:0000313" key="8">
    <source>
        <dbReference type="EMBL" id="PXY28783.1"/>
    </source>
</evidence>
<proteinExistence type="inferred from homology"/>
<keyword evidence="9" id="KW-1185">Reference proteome</keyword>
<feature type="region of interest" description="Disordered" evidence="6">
    <location>
        <begin position="406"/>
        <end position="437"/>
    </location>
</feature>
<dbReference type="PANTHER" id="PTHR42749:SF1">
    <property type="entry name" value="CELL SHAPE-DETERMINING PROTEIN MREB"/>
    <property type="match status" value="1"/>
</dbReference>
<evidence type="ECO:0000256" key="5">
    <source>
        <dbReference type="ARBA" id="ARBA00023186"/>
    </source>
</evidence>
<comment type="similarity">
    <text evidence="1">Belongs to the heat shock protein 70 family.</text>
</comment>
<dbReference type="InterPro" id="IPR013126">
    <property type="entry name" value="Hsp_70_fam"/>
</dbReference>
<comment type="caution">
    <text evidence="8">The sequence shown here is derived from an EMBL/GenBank/DDBJ whole genome shotgun (WGS) entry which is preliminary data.</text>
</comment>
<dbReference type="InterPro" id="IPR043129">
    <property type="entry name" value="ATPase_NBD"/>
</dbReference>
<dbReference type="EMBL" id="MASU01000009">
    <property type="protein sequence ID" value="PXY28783.1"/>
    <property type="molecule type" value="Genomic_DNA"/>
</dbReference>
<dbReference type="GO" id="GO:0005524">
    <property type="term" value="F:ATP binding"/>
    <property type="evidence" value="ECO:0007669"/>
    <property type="project" value="UniProtKB-KW"/>
</dbReference>
<keyword evidence="7" id="KW-0472">Membrane</keyword>
<evidence type="ECO:0000256" key="2">
    <source>
        <dbReference type="ARBA" id="ARBA00022741"/>
    </source>
</evidence>
<accession>A0A318LL05</accession>
<evidence type="ECO:0000256" key="7">
    <source>
        <dbReference type="SAM" id="Phobius"/>
    </source>
</evidence>
<evidence type="ECO:0000256" key="6">
    <source>
        <dbReference type="SAM" id="MobiDB-lite"/>
    </source>
</evidence>
<keyword evidence="4" id="KW-0346">Stress response</keyword>
<dbReference type="InterPro" id="IPR018181">
    <property type="entry name" value="Heat_shock_70_CS"/>
</dbReference>
<feature type="region of interest" description="Disordered" evidence="6">
    <location>
        <begin position="371"/>
        <end position="394"/>
    </location>
</feature>
<keyword evidence="7" id="KW-1133">Transmembrane helix</keyword>
<dbReference type="Gene3D" id="3.30.420.40">
    <property type="match status" value="2"/>
</dbReference>
<dbReference type="OrthoDB" id="3333926at2"/>
<dbReference type="PROSITE" id="PS01036">
    <property type="entry name" value="HSP70_3"/>
    <property type="match status" value="1"/>
</dbReference>
<organism evidence="8 9">
    <name type="scientific">Prauserella flavalba</name>
    <dbReference type="NCBI Taxonomy" id="1477506"/>
    <lineage>
        <taxon>Bacteria</taxon>
        <taxon>Bacillati</taxon>
        <taxon>Actinomycetota</taxon>
        <taxon>Actinomycetes</taxon>
        <taxon>Pseudonocardiales</taxon>
        <taxon>Pseudonocardiaceae</taxon>
        <taxon>Prauserella</taxon>
    </lineage>
</organism>
<sequence>MRILSVDLGTSNTVAVLSAHGRPPRVVEVDGSATMPSAVFAEEDGTLVVGRDAERRARLDPTRFEPNPKRRVDEQTLLLGTDVVPVNEALAAVLRRVLDETSRQLGGEQPDEIRLTHPAQWGPVRRNVLLSAARLAGMTGSVSLVPEPVAAAAHFASFPGKALGPGQTLAVYDLGAGTFDVAVVGATQNGYTVLAEDGLPDLGGLDVDQALLVHVGREVSHRDPQHWQRLLRPESTADRRTRRTLQEDVKAAKEALSRLPQTEVPMPEPFTDVLVTRAELEALVRPAMLRSVELLARTVRAAGLSPDRLAGIYLVGGSSRLPLVGTLLAEKLGVVPSSLDQPETAVALGAHHVASDGISMRTQNVEGQVASAGVAPPQPAPAATGPHRPPQVAAVPGYAPYQQQAAYPNSGPQPALATQHAPQANFPSYPAAPDGKAGKNRRKVLIGAAIAAVVLIAAGTAFFLWPSSSVTTYTAEECREPGQTDQQGFTGCLRQLAGDLADTSQCGPGTGTGPAAAANEEELGVTVTCSAPGLAGAQVTYLHGSSRDVLKQYTDGLLNRTGGGDRVEADWGGNALEGSYSASAGRNSSVLVFTVDDRPLSGFIYQVNATGEGESTKPGALADYFERNVQPGE</sequence>
<feature type="transmembrane region" description="Helical" evidence="7">
    <location>
        <begin position="444"/>
        <end position="465"/>
    </location>
</feature>
<gene>
    <name evidence="8" type="ORF">BA062_23395</name>
</gene>
<dbReference type="AlphaFoldDB" id="A0A318LL05"/>
<dbReference type="PANTHER" id="PTHR42749">
    <property type="entry name" value="CELL SHAPE-DETERMINING PROTEIN MREB"/>
    <property type="match status" value="1"/>
</dbReference>
<keyword evidence="3" id="KW-0067">ATP-binding</keyword>
<reference evidence="8 9" key="1">
    <citation type="submission" date="2016-07" db="EMBL/GenBank/DDBJ databases">
        <title>Draft genome sequence of Prauserella sp. YIM 121212, isolated from alkaline soil.</title>
        <authorList>
            <person name="Ruckert C."/>
            <person name="Albersmeier A."/>
            <person name="Jiang C.-L."/>
            <person name="Jiang Y."/>
            <person name="Kalinowski J."/>
            <person name="Schneider O."/>
            <person name="Winkler A."/>
            <person name="Zotchev S.B."/>
        </authorList>
    </citation>
    <scope>NUCLEOTIDE SEQUENCE [LARGE SCALE GENOMIC DNA]</scope>
    <source>
        <strain evidence="8 9">YIM 121212</strain>
    </source>
</reference>
<dbReference type="Proteomes" id="UP000247892">
    <property type="component" value="Unassembled WGS sequence"/>
</dbReference>
<name>A0A318LL05_9PSEU</name>
<evidence type="ECO:0000313" key="9">
    <source>
        <dbReference type="Proteomes" id="UP000247892"/>
    </source>
</evidence>
<dbReference type="GO" id="GO:0140662">
    <property type="term" value="F:ATP-dependent protein folding chaperone"/>
    <property type="evidence" value="ECO:0007669"/>
    <property type="project" value="InterPro"/>
</dbReference>
<dbReference type="Gene3D" id="3.90.640.10">
    <property type="entry name" value="Actin, Chain A, domain 4"/>
    <property type="match status" value="1"/>
</dbReference>
<evidence type="ECO:0000256" key="4">
    <source>
        <dbReference type="ARBA" id="ARBA00023016"/>
    </source>
</evidence>